<protein>
    <submittedName>
        <fullName evidence="9">Uncharacterized protein</fullName>
    </submittedName>
</protein>
<proteinExistence type="inferred from homology"/>
<evidence type="ECO:0000256" key="4">
    <source>
        <dbReference type="ARBA" id="ARBA00023054"/>
    </source>
</evidence>
<gene>
    <name evidence="9" type="ORF">CASFOL_009746</name>
</gene>
<comment type="similarity">
    <text evidence="2">Belongs to the MYB-CC family.</text>
</comment>
<dbReference type="InterPro" id="IPR009057">
    <property type="entry name" value="Homeodomain-like_sf"/>
</dbReference>
<dbReference type="InterPro" id="IPR006447">
    <property type="entry name" value="Myb_dom_plants"/>
</dbReference>
<reference evidence="10" key="1">
    <citation type="journal article" date="2024" name="IScience">
        <title>Strigolactones Initiate the Formation of Haustorium-like Structures in Castilleja.</title>
        <authorList>
            <person name="Buerger M."/>
            <person name="Peterson D."/>
            <person name="Chory J."/>
        </authorList>
    </citation>
    <scope>NUCLEOTIDE SEQUENCE [LARGE SCALE GENOMIC DNA]</scope>
</reference>
<dbReference type="EMBL" id="JAVIJP010000013">
    <property type="protein sequence ID" value="KAL3644566.1"/>
    <property type="molecule type" value="Genomic_DNA"/>
</dbReference>
<evidence type="ECO:0000259" key="7">
    <source>
        <dbReference type="Pfam" id="PF00249"/>
    </source>
</evidence>
<dbReference type="PANTHER" id="PTHR31499">
    <property type="entry name" value="MYB FAMILY TRANSCRIPTION FACTOR PHL11"/>
    <property type="match status" value="1"/>
</dbReference>
<organism evidence="9 10">
    <name type="scientific">Castilleja foliolosa</name>
    <dbReference type="NCBI Taxonomy" id="1961234"/>
    <lineage>
        <taxon>Eukaryota</taxon>
        <taxon>Viridiplantae</taxon>
        <taxon>Streptophyta</taxon>
        <taxon>Embryophyta</taxon>
        <taxon>Tracheophyta</taxon>
        <taxon>Spermatophyta</taxon>
        <taxon>Magnoliopsida</taxon>
        <taxon>eudicotyledons</taxon>
        <taxon>Gunneridae</taxon>
        <taxon>Pentapetalae</taxon>
        <taxon>asterids</taxon>
        <taxon>lamiids</taxon>
        <taxon>Lamiales</taxon>
        <taxon>Orobanchaceae</taxon>
        <taxon>Pedicularideae</taxon>
        <taxon>Castillejinae</taxon>
        <taxon>Castilleja</taxon>
    </lineage>
</organism>
<feature type="domain" description="MYB-CC type transcription factor LHEQLE-containing" evidence="8">
    <location>
        <begin position="97"/>
        <end position="144"/>
    </location>
</feature>
<dbReference type="Gene3D" id="1.10.10.60">
    <property type="entry name" value="Homeodomain-like"/>
    <property type="match status" value="1"/>
</dbReference>
<keyword evidence="4" id="KW-0175">Coiled coil</keyword>
<dbReference type="AlphaFoldDB" id="A0ABD3DS41"/>
<keyword evidence="3" id="KW-0805">Transcription regulation</keyword>
<sequence>MALQNVHIKEMKFVLSSDAKPRLKWTQELHHKFVNAIERLGGADKATPKSLMRIMGIDGLTLYHLKSHLQRDYGKKQRSDFTSKDCDGAKEHINESLQITKALQMQMEVQSKLHEQIEVQRHLQLRIEAQGKYLQSVLRKAQETLSKYTSCSIEAEQAKAQLSELLTMFDSECPNSSFSVLTQEGSIMSKDEKNESKLLGHVGCSRESSLTSSEHFRANYEVYENLNQENGRKRNKSVIKDDDEIEHIEMSTSKKLRLLENIDLNF</sequence>
<evidence type="ECO:0000256" key="3">
    <source>
        <dbReference type="ARBA" id="ARBA00023015"/>
    </source>
</evidence>
<dbReference type="SUPFAM" id="SSF46689">
    <property type="entry name" value="Homeodomain-like"/>
    <property type="match status" value="1"/>
</dbReference>
<dbReference type="GO" id="GO:0005634">
    <property type="term" value="C:nucleus"/>
    <property type="evidence" value="ECO:0007669"/>
    <property type="project" value="UniProtKB-SubCell"/>
</dbReference>
<accession>A0ABD3DS41</accession>
<dbReference type="PANTHER" id="PTHR31499:SF11">
    <property type="entry name" value="MYB FAMILY TRANSCRIPTION FACTOR PHL8"/>
    <property type="match status" value="1"/>
</dbReference>
<keyword evidence="6" id="KW-0539">Nucleus</keyword>
<evidence type="ECO:0000313" key="9">
    <source>
        <dbReference type="EMBL" id="KAL3644566.1"/>
    </source>
</evidence>
<dbReference type="Proteomes" id="UP001632038">
    <property type="component" value="Unassembled WGS sequence"/>
</dbReference>
<name>A0ABD3DS41_9LAMI</name>
<evidence type="ECO:0000259" key="8">
    <source>
        <dbReference type="Pfam" id="PF14379"/>
    </source>
</evidence>
<evidence type="ECO:0000256" key="6">
    <source>
        <dbReference type="ARBA" id="ARBA00023242"/>
    </source>
</evidence>
<dbReference type="NCBIfam" id="TIGR01557">
    <property type="entry name" value="myb_SHAQKYF"/>
    <property type="match status" value="1"/>
</dbReference>
<dbReference type="Pfam" id="PF14379">
    <property type="entry name" value="Myb_CC_LHEQLE"/>
    <property type="match status" value="1"/>
</dbReference>
<keyword evidence="5" id="KW-0804">Transcription</keyword>
<feature type="domain" description="Myb-like" evidence="7">
    <location>
        <begin position="22"/>
        <end position="70"/>
    </location>
</feature>
<evidence type="ECO:0000256" key="1">
    <source>
        <dbReference type="ARBA" id="ARBA00004123"/>
    </source>
</evidence>
<dbReference type="InterPro" id="IPR001005">
    <property type="entry name" value="SANT/Myb"/>
</dbReference>
<evidence type="ECO:0000313" key="10">
    <source>
        <dbReference type="Proteomes" id="UP001632038"/>
    </source>
</evidence>
<dbReference type="FunFam" id="1.10.10.60:FF:000007">
    <property type="entry name" value="Two-component response regulator"/>
    <property type="match status" value="1"/>
</dbReference>
<dbReference type="InterPro" id="IPR025756">
    <property type="entry name" value="Myb_CC_LHEQLE"/>
</dbReference>
<comment type="subcellular location">
    <subcellularLocation>
        <location evidence="1">Nucleus</location>
    </subcellularLocation>
</comment>
<dbReference type="Pfam" id="PF00249">
    <property type="entry name" value="Myb_DNA-binding"/>
    <property type="match status" value="1"/>
</dbReference>
<keyword evidence="10" id="KW-1185">Reference proteome</keyword>
<comment type="caution">
    <text evidence="9">The sequence shown here is derived from an EMBL/GenBank/DDBJ whole genome shotgun (WGS) entry which is preliminary data.</text>
</comment>
<dbReference type="InterPro" id="IPR046955">
    <property type="entry name" value="PHR1-like"/>
</dbReference>
<evidence type="ECO:0000256" key="2">
    <source>
        <dbReference type="ARBA" id="ARBA00006783"/>
    </source>
</evidence>
<evidence type="ECO:0000256" key="5">
    <source>
        <dbReference type="ARBA" id="ARBA00023163"/>
    </source>
</evidence>